<sequence>MKYLYSGPISGVTLADGQEIMLFPGHEVEMPENHNYTRTLVALGYLSAQPVSGAAAFQPQSVSVAQPSASVATPSQTAEQGA</sequence>
<dbReference type="OrthoDB" id="8592445at2"/>
<evidence type="ECO:0000313" key="1">
    <source>
        <dbReference type="EMBL" id="POZ60219.1"/>
    </source>
</evidence>
<protein>
    <submittedName>
        <fullName evidence="1">Uncharacterized protein</fullName>
    </submittedName>
</protein>
<comment type="caution">
    <text evidence="1">The sequence shown here is derived from an EMBL/GenBank/DDBJ whole genome shotgun (WGS) entry which is preliminary data.</text>
</comment>
<evidence type="ECO:0000313" key="2">
    <source>
        <dbReference type="Proteomes" id="UP000237082"/>
    </source>
</evidence>
<keyword evidence="2" id="KW-1185">Reference proteome</keyword>
<dbReference type="Proteomes" id="UP000237082">
    <property type="component" value="Unassembled WGS sequence"/>
</dbReference>
<proteinExistence type="predicted"/>
<organism evidence="1 2">
    <name type="scientific">Chromobacterium alticapitis</name>
    <dbReference type="NCBI Taxonomy" id="2073169"/>
    <lineage>
        <taxon>Bacteria</taxon>
        <taxon>Pseudomonadati</taxon>
        <taxon>Pseudomonadota</taxon>
        <taxon>Betaproteobacteria</taxon>
        <taxon>Neisseriales</taxon>
        <taxon>Chromobacteriaceae</taxon>
        <taxon>Chromobacterium</taxon>
    </lineage>
</organism>
<gene>
    <name evidence="1" type="ORF">C2I19_20035</name>
</gene>
<accession>A0A2S5DAX1</accession>
<dbReference type="EMBL" id="PQWB01000154">
    <property type="protein sequence ID" value="POZ60219.1"/>
    <property type="molecule type" value="Genomic_DNA"/>
</dbReference>
<name>A0A2S5DAX1_9NEIS</name>
<dbReference type="RefSeq" id="WP_103904362.1">
    <property type="nucleotide sequence ID" value="NZ_PQWB01000154.1"/>
</dbReference>
<dbReference type="AlphaFoldDB" id="A0A2S5DAX1"/>
<reference evidence="2" key="1">
    <citation type="submission" date="2018-02" db="EMBL/GenBank/DDBJ databases">
        <authorList>
            <person name="O'Hara-Hanley K."/>
            <person name="Soby S."/>
        </authorList>
    </citation>
    <scope>NUCLEOTIDE SEQUENCE [LARGE SCALE GENOMIC DNA]</scope>
    <source>
        <strain evidence="2">MWU14-2602</strain>
    </source>
</reference>